<feature type="domain" description="Glucose-methanol-choline oxidoreductase N-terminal" evidence="7">
    <location>
        <begin position="79"/>
        <end position="102"/>
    </location>
</feature>
<keyword evidence="3 5" id="KW-0285">Flavoprotein</keyword>
<evidence type="ECO:0000259" key="8">
    <source>
        <dbReference type="PROSITE" id="PS00624"/>
    </source>
</evidence>
<reference evidence="9 10" key="1">
    <citation type="submission" date="2023-07" db="EMBL/GenBank/DDBJ databases">
        <title>Sorghum-associated microbial communities from plants grown in Nebraska, USA.</title>
        <authorList>
            <person name="Schachtman D."/>
        </authorList>
    </citation>
    <scope>NUCLEOTIDE SEQUENCE [LARGE SCALE GENOMIC DNA]</scope>
    <source>
        <strain evidence="9 10">BE240</strain>
    </source>
</reference>
<dbReference type="EMBL" id="JAVDWE010000013">
    <property type="protein sequence ID" value="MDR7096286.1"/>
    <property type="molecule type" value="Genomic_DNA"/>
</dbReference>
<dbReference type="PANTHER" id="PTHR11552:SF147">
    <property type="entry name" value="CHOLINE DEHYDROGENASE, MITOCHONDRIAL"/>
    <property type="match status" value="1"/>
</dbReference>
<gene>
    <name evidence="9" type="ORF">J2X09_004043</name>
</gene>
<comment type="similarity">
    <text evidence="2 5">Belongs to the GMC oxidoreductase family.</text>
</comment>
<evidence type="ECO:0000256" key="6">
    <source>
        <dbReference type="SAM" id="MobiDB-lite"/>
    </source>
</evidence>
<dbReference type="InterPro" id="IPR012132">
    <property type="entry name" value="GMC_OxRdtase"/>
</dbReference>
<accession>A0ABU1VFP8</accession>
<dbReference type="Gene3D" id="3.30.560.10">
    <property type="entry name" value="Glucose Oxidase, domain 3"/>
    <property type="match status" value="1"/>
</dbReference>
<evidence type="ECO:0000256" key="5">
    <source>
        <dbReference type="RuleBase" id="RU003968"/>
    </source>
</evidence>
<dbReference type="InterPro" id="IPR036188">
    <property type="entry name" value="FAD/NAD-bd_sf"/>
</dbReference>
<dbReference type="PANTHER" id="PTHR11552">
    <property type="entry name" value="GLUCOSE-METHANOL-CHOLINE GMC OXIDOREDUCTASE"/>
    <property type="match status" value="1"/>
</dbReference>
<proteinExistence type="inferred from homology"/>
<dbReference type="Pfam" id="PF05199">
    <property type="entry name" value="GMC_oxred_C"/>
    <property type="match status" value="1"/>
</dbReference>
<dbReference type="SUPFAM" id="SSF51905">
    <property type="entry name" value="FAD/NAD(P)-binding domain"/>
    <property type="match status" value="1"/>
</dbReference>
<organism evidence="9 10">
    <name type="scientific">Hydrogenophaga laconesensis</name>
    <dbReference type="NCBI Taxonomy" id="1805971"/>
    <lineage>
        <taxon>Bacteria</taxon>
        <taxon>Pseudomonadati</taxon>
        <taxon>Pseudomonadota</taxon>
        <taxon>Betaproteobacteria</taxon>
        <taxon>Burkholderiales</taxon>
        <taxon>Comamonadaceae</taxon>
        <taxon>Hydrogenophaga</taxon>
    </lineage>
</organism>
<comment type="caution">
    <text evidence="9">The sequence shown here is derived from an EMBL/GenBank/DDBJ whole genome shotgun (WGS) entry which is preliminary data.</text>
</comment>
<dbReference type="PROSITE" id="PS00624">
    <property type="entry name" value="GMC_OXRED_2"/>
    <property type="match status" value="1"/>
</dbReference>
<name>A0ABU1VFP8_9BURK</name>
<dbReference type="RefSeq" id="WP_204735060.1">
    <property type="nucleotide sequence ID" value="NZ_JAVDWE010000013.1"/>
</dbReference>
<dbReference type="SUPFAM" id="SSF54373">
    <property type="entry name" value="FAD-linked reductases, C-terminal domain"/>
    <property type="match status" value="1"/>
</dbReference>
<keyword evidence="4 5" id="KW-0274">FAD</keyword>
<dbReference type="PROSITE" id="PS00623">
    <property type="entry name" value="GMC_OXRED_1"/>
    <property type="match status" value="1"/>
</dbReference>
<evidence type="ECO:0000256" key="4">
    <source>
        <dbReference type="ARBA" id="ARBA00022827"/>
    </source>
</evidence>
<evidence type="ECO:0000256" key="1">
    <source>
        <dbReference type="ARBA" id="ARBA00001974"/>
    </source>
</evidence>
<sequence length="567" mass="61151">MFDYIIVGGGSAGCVLASRLSEDPAVRVALLEAGPPDSSVLIHCPAGLALLAKNGQANWSLQTVPQPGLNGRRGHQPRGKVLGGSSSVNAMVYTRGHPHDYDSWAAQGNPGWAFADVLPYFKRAEHNERGADALHGQGGPLNVMDLRSPNPFLPSFVEAGVQAGHPRNTDFNGTDQEGVGVYQVTHKNGERFSAAKAYLTPHLGRPNLRVITHALTTRVLTESGERGRVRAVGVEYRDDGGRGPLQTLRLKDGGEVVLSAGAFGSPQLLMLSGIGPSDHLREHGIAPLHELPGVGQNLHDHVDVVLVVNAPRARELFGISPGGLARVIRSIFEWRRHRSGMLTTNFAEAGGFIKSSPAEPIPDLQLHFVVGKLVDHGRKTVLGHGYSCHVCLLRPKSRGALRLASADPRVAPLIDPAFLQDPDDTARLVRGFKRMRELLRQPALTRHGGTESASSAQAQSDAQIEQFIRDHADTIYHPVGTCRMGPGPLDVVDARLRVHGMRGLRVVDASVMPSVVGGNTNAPVIMMAEKAVDMMREDRHNPPQQQDDKHDSGTRGHPHRPVERLGV</sequence>
<evidence type="ECO:0000256" key="2">
    <source>
        <dbReference type="ARBA" id="ARBA00010790"/>
    </source>
</evidence>
<protein>
    <submittedName>
        <fullName evidence="9">Choline dehydrogenase-like flavoprotein</fullName>
    </submittedName>
</protein>
<dbReference type="Proteomes" id="UP001265550">
    <property type="component" value="Unassembled WGS sequence"/>
</dbReference>
<dbReference type="Gene3D" id="3.50.50.60">
    <property type="entry name" value="FAD/NAD(P)-binding domain"/>
    <property type="match status" value="1"/>
</dbReference>
<dbReference type="InterPro" id="IPR000172">
    <property type="entry name" value="GMC_OxRdtase_N"/>
</dbReference>
<comment type="cofactor">
    <cofactor evidence="1">
        <name>FAD</name>
        <dbReference type="ChEBI" id="CHEBI:57692"/>
    </cofactor>
</comment>
<feature type="domain" description="Glucose-methanol-choline oxidoreductase N-terminal" evidence="8">
    <location>
        <begin position="261"/>
        <end position="275"/>
    </location>
</feature>
<dbReference type="PIRSF" id="PIRSF000137">
    <property type="entry name" value="Alcohol_oxidase"/>
    <property type="match status" value="1"/>
</dbReference>
<dbReference type="Pfam" id="PF00732">
    <property type="entry name" value="GMC_oxred_N"/>
    <property type="match status" value="1"/>
</dbReference>
<keyword evidence="10" id="KW-1185">Reference proteome</keyword>
<dbReference type="NCBIfam" id="NF002550">
    <property type="entry name" value="PRK02106.1"/>
    <property type="match status" value="1"/>
</dbReference>
<evidence type="ECO:0000256" key="3">
    <source>
        <dbReference type="ARBA" id="ARBA00022630"/>
    </source>
</evidence>
<feature type="region of interest" description="Disordered" evidence="6">
    <location>
        <begin position="536"/>
        <end position="567"/>
    </location>
</feature>
<evidence type="ECO:0000313" key="10">
    <source>
        <dbReference type="Proteomes" id="UP001265550"/>
    </source>
</evidence>
<evidence type="ECO:0000259" key="7">
    <source>
        <dbReference type="PROSITE" id="PS00623"/>
    </source>
</evidence>
<evidence type="ECO:0000313" key="9">
    <source>
        <dbReference type="EMBL" id="MDR7096286.1"/>
    </source>
</evidence>
<dbReference type="InterPro" id="IPR007867">
    <property type="entry name" value="GMC_OxRtase_C"/>
</dbReference>